<dbReference type="EMBL" id="JJPY01000099">
    <property type="protein sequence ID" value="KKH06697.1"/>
    <property type="molecule type" value="Genomic_DNA"/>
</dbReference>
<evidence type="ECO:0000313" key="7">
    <source>
        <dbReference type="Proteomes" id="UP000034820"/>
    </source>
</evidence>
<name>A0A0F8HNU4_METMZ</name>
<evidence type="ECO:0000313" key="2">
    <source>
        <dbReference type="EMBL" id="KKG77416.1"/>
    </source>
</evidence>
<dbReference type="RefSeq" id="WP_048041074.1">
    <property type="nucleotide sequence ID" value="NZ_JJPN01000154.1"/>
</dbReference>
<dbReference type="PATRIC" id="fig|2209.71.peg.2366"/>
<sequence>MICSFSMPFETYLIKVTDNATAFQVQKLLKLVLETGGRIEMVAGKTLIASFDSSYAELIRKTEGVALAGGINFRGRKIPRIVKRESAKKQAEF</sequence>
<evidence type="ECO:0000313" key="1">
    <source>
        <dbReference type="EMBL" id="KKG68604.1"/>
    </source>
</evidence>
<gene>
    <name evidence="1" type="ORF">DU46_10760</name>
    <name evidence="3" type="ORF">DU51_02785</name>
    <name evidence="2" type="ORF">DU61_03735</name>
    <name evidence="4" type="ORF">DU62_03230</name>
</gene>
<dbReference type="EMBL" id="JJPZ01000135">
    <property type="protein sequence ID" value="KKH07838.1"/>
    <property type="molecule type" value="Genomic_DNA"/>
</dbReference>
<comment type="caution">
    <text evidence="1">The sequence shown here is derived from an EMBL/GenBank/DDBJ whole genome shotgun (WGS) entry which is preliminary data.</text>
</comment>
<accession>A0A0F8HNU4</accession>
<reference evidence="5 6" key="1">
    <citation type="journal article" date="2015" name="ISME J.">
        <title>Genomic and phenotypic differentiation among Methanosarcina mazei populations from Columbia River sediment.</title>
        <authorList>
            <person name="Youngblut N.D."/>
            <person name="Wirth J.S."/>
            <person name="Henriksen J.R."/>
            <person name="Smith M."/>
            <person name="Simon H."/>
            <person name="Metcalf W.W."/>
            <person name="Whitaker R.J."/>
        </authorList>
    </citation>
    <scope>NUCLEOTIDE SEQUENCE [LARGE SCALE GENOMIC DNA]</scope>
    <source>
        <strain evidence="1 6">3.H.A.1A.2</strain>
        <strain evidence="2 5">3.H.A.2.5</strain>
        <strain evidence="3 7">3.H.T.1A.1</strain>
        <strain evidence="4 8">3.H.T.1A.2</strain>
    </source>
</reference>
<dbReference type="EMBL" id="JJPQ01000181">
    <property type="protein sequence ID" value="KKG77416.1"/>
    <property type="molecule type" value="Genomic_DNA"/>
</dbReference>
<evidence type="ECO:0000313" key="8">
    <source>
        <dbReference type="Proteomes" id="UP000034944"/>
    </source>
</evidence>
<proteinExistence type="predicted"/>
<dbReference type="Proteomes" id="UP000033889">
    <property type="component" value="Unassembled WGS sequence"/>
</dbReference>
<protein>
    <submittedName>
        <fullName evidence="1">Uncharacterized protein</fullName>
    </submittedName>
</protein>
<organism evidence="1 6">
    <name type="scientific">Methanosarcina mazei</name>
    <name type="common">Methanosarcina frisia</name>
    <dbReference type="NCBI Taxonomy" id="2209"/>
    <lineage>
        <taxon>Archaea</taxon>
        <taxon>Methanobacteriati</taxon>
        <taxon>Methanobacteriota</taxon>
        <taxon>Stenosarchaea group</taxon>
        <taxon>Methanomicrobia</taxon>
        <taxon>Methanosarcinales</taxon>
        <taxon>Methanosarcinaceae</taxon>
        <taxon>Methanosarcina</taxon>
    </lineage>
</organism>
<dbReference type="Proteomes" id="UP000034820">
    <property type="component" value="Unassembled WGS sequence"/>
</dbReference>
<evidence type="ECO:0000313" key="4">
    <source>
        <dbReference type="EMBL" id="KKH07838.1"/>
    </source>
</evidence>
<evidence type="ECO:0000313" key="5">
    <source>
        <dbReference type="Proteomes" id="UP000033889"/>
    </source>
</evidence>
<evidence type="ECO:0000313" key="6">
    <source>
        <dbReference type="Proteomes" id="UP000034074"/>
    </source>
</evidence>
<dbReference type="EMBL" id="JJPN01000154">
    <property type="protein sequence ID" value="KKG68604.1"/>
    <property type="molecule type" value="Genomic_DNA"/>
</dbReference>
<dbReference type="Proteomes" id="UP000034074">
    <property type="component" value="Unassembled WGS sequence"/>
</dbReference>
<dbReference type="Proteomes" id="UP000034944">
    <property type="component" value="Unassembled WGS sequence"/>
</dbReference>
<dbReference type="AlphaFoldDB" id="A0A0F8HNU4"/>
<evidence type="ECO:0000313" key="3">
    <source>
        <dbReference type="EMBL" id="KKH06697.1"/>
    </source>
</evidence>